<sequence>VISAIFNFTSVYISLFINFSPLLFPPLPAGASDPPSLSITTPPPTPLTINGTHHPKPQASPSMIRAALEALQQIEDKQRPLSLTPNEPTTGGGVAVTTPVLPEAVTSALTAWISRQNSSASATATPLMSPPPSTPLETSLEYQPCRPISASDLIAALSSLIPTATVSMATNSLSPLTSSQEILSASASDVAVKGGEGEEGEGGGVKQNVRELSNPCTVPSTTPQEGLEGWIRLGIRPEDVIQALSALTIQEPHRAKFEESFSTLSPITEERPKFPLEPASGGLGM</sequence>
<feature type="region of interest" description="Disordered" evidence="1">
    <location>
        <begin position="262"/>
        <end position="285"/>
    </location>
</feature>
<dbReference type="EMBL" id="CASHTH010004202">
    <property type="protein sequence ID" value="CAI8054611.1"/>
    <property type="molecule type" value="Genomic_DNA"/>
</dbReference>
<name>A0AA35XJB6_GEOBA</name>
<protein>
    <submittedName>
        <fullName evidence="2">Uncharacterized protein</fullName>
    </submittedName>
</protein>
<dbReference type="AlphaFoldDB" id="A0AA35XJB6"/>
<feature type="non-terminal residue" evidence="2">
    <location>
        <position position="1"/>
    </location>
</feature>
<feature type="compositionally biased region" description="Polar residues" evidence="1">
    <location>
        <begin position="210"/>
        <end position="223"/>
    </location>
</feature>
<reference evidence="2" key="1">
    <citation type="submission" date="2023-03" db="EMBL/GenBank/DDBJ databases">
        <authorList>
            <person name="Steffen K."/>
            <person name="Cardenas P."/>
        </authorList>
    </citation>
    <scope>NUCLEOTIDE SEQUENCE</scope>
</reference>
<gene>
    <name evidence="2" type="ORF">GBAR_LOCUS29793</name>
</gene>
<feature type="region of interest" description="Disordered" evidence="1">
    <location>
        <begin position="193"/>
        <end position="223"/>
    </location>
</feature>
<feature type="region of interest" description="Disordered" evidence="1">
    <location>
        <begin position="32"/>
        <end position="59"/>
    </location>
</feature>
<evidence type="ECO:0000313" key="2">
    <source>
        <dbReference type="EMBL" id="CAI8054611.1"/>
    </source>
</evidence>
<organism evidence="2 3">
    <name type="scientific">Geodia barretti</name>
    <name type="common">Barrett's horny sponge</name>
    <dbReference type="NCBI Taxonomy" id="519541"/>
    <lineage>
        <taxon>Eukaryota</taxon>
        <taxon>Metazoa</taxon>
        <taxon>Porifera</taxon>
        <taxon>Demospongiae</taxon>
        <taxon>Heteroscleromorpha</taxon>
        <taxon>Tetractinellida</taxon>
        <taxon>Astrophorina</taxon>
        <taxon>Geodiidae</taxon>
        <taxon>Geodia</taxon>
    </lineage>
</organism>
<accession>A0AA35XJB6</accession>
<comment type="caution">
    <text evidence="2">The sequence shown here is derived from an EMBL/GenBank/DDBJ whole genome shotgun (WGS) entry which is preliminary data.</text>
</comment>
<evidence type="ECO:0000313" key="3">
    <source>
        <dbReference type="Proteomes" id="UP001174909"/>
    </source>
</evidence>
<evidence type="ECO:0000256" key="1">
    <source>
        <dbReference type="SAM" id="MobiDB-lite"/>
    </source>
</evidence>
<keyword evidence="3" id="KW-1185">Reference proteome</keyword>
<proteinExistence type="predicted"/>
<feature type="region of interest" description="Disordered" evidence="1">
    <location>
        <begin position="119"/>
        <end position="140"/>
    </location>
</feature>
<feature type="non-terminal residue" evidence="2">
    <location>
        <position position="285"/>
    </location>
</feature>
<dbReference type="Proteomes" id="UP001174909">
    <property type="component" value="Unassembled WGS sequence"/>
</dbReference>